<reference evidence="1 2" key="1">
    <citation type="submission" date="2018-09" db="EMBL/GenBank/DDBJ databases">
        <authorList>
            <consortium name="Pathogen Informatics"/>
        </authorList>
    </citation>
    <scope>NUCLEOTIDE SEQUENCE [LARGE SCALE GENOMIC DNA]</scope>
    <source>
        <strain evidence="1 2">OH-22767</strain>
    </source>
</reference>
<evidence type="ECO:0000313" key="1">
    <source>
        <dbReference type="EMBL" id="SZD74345.1"/>
    </source>
</evidence>
<dbReference type="Proteomes" id="UP000262142">
    <property type="component" value="Unassembled WGS sequence"/>
</dbReference>
<proteinExistence type="predicted"/>
<keyword evidence="2" id="KW-1185">Reference proteome</keyword>
<evidence type="ECO:0000313" key="2">
    <source>
        <dbReference type="Proteomes" id="UP000262142"/>
    </source>
</evidence>
<protein>
    <submittedName>
        <fullName evidence="1">Protein of uncharacterized function (DUF3853)</fullName>
    </submittedName>
</protein>
<dbReference type="EMBL" id="UNSC01000012">
    <property type="protein sequence ID" value="SZD74345.1"/>
    <property type="molecule type" value="Genomic_DNA"/>
</dbReference>
<dbReference type="OrthoDB" id="1151565at2"/>
<organism evidence="1 2">
    <name type="scientific">Candidatus Ornithobacterium hominis</name>
    <dbReference type="NCBI Taxonomy" id="2497989"/>
    <lineage>
        <taxon>Bacteria</taxon>
        <taxon>Pseudomonadati</taxon>
        <taxon>Bacteroidota</taxon>
        <taxon>Flavobacteriia</taxon>
        <taxon>Flavobacteriales</taxon>
        <taxon>Weeksellaceae</taxon>
        <taxon>Ornithobacterium</taxon>
    </lineage>
</organism>
<accession>A0A383U3C8</accession>
<gene>
    <name evidence="1" type="ORF">SAMEA104719789_01771</name>
</gene>
<dbReference type="AlphaFoldDB" id="A0A383U3C8"/>
<dbReference type="Pfam" id="PF12964">
    <property type="entry name" value="DUF3853"/>
    <property type="match status" value="1"/>
</dbReference>
<dbReference type="InterPro" id="IPR024363">
    <property type="entry name" value="DUF3853"/>
</dbReference>
<sequence length="85" mass="9475">MNFIDLNKPISELTVKDLMNILLHINVLPDSSTEYLHGYNGLANFLGCSLSSAKRLRASGKIDEATIKTGRIILFDKSKLIELLK</sequence>
<name>A0A383U3C8_9FLAO</name>